<dbReference type="PANTHER" id="PTHR35569">
    <property type="entry name" value="CYANAMIDE HYDRATASE DDI2-RELATED"/>
    <property type="match status" value="1"/>
</dbReference>
<reference evidence="3" key="1">
    <citation type="journal article" date="2020" name="Stud. Mycol.">
        <title>101 Dothideomycetes genomes: a test case for predicting lifestyles and emergence of pathogens.</title>
        <authorList>
            <person name="Haridas S."/>
            <person name="Albert R."/>
            <person name="Binder M."/>
            <person name="Bloem J."/>
            <person name="Labutti K."/>
            <person name="Salamov A."/>
            <person name="Andreopoulos B."/>
            <person name="Baker S."/>
            <person name="Barry K."/>
            <person name="Bills G."/>
            <person name="Bluhm B."/>
            <person name="Cannon C."/>
            <person name="Castanera R."/>
            <person name="Culley D."/>
            <person name="Daum C."/>
            <person name="Ezra D."/>
            <person name="Gonzalez J."/>
            <person name="Henrissat B."/>
            <person name="Kuo A."/>
            <person name="Liang C."/>
            <person name="Lipzen A."/>
            <person name="Lutzoni F."/>
            <person name="Magnuson J."/>
            <person name="Mondo S."/>
            <person name="Nolan M."/>
            <person name="Ohm R."/>
            <person name="Pangilinan J."/>
            <person name="Park H.-J."/>
            <person name="Ramirez L."/>
            <person name="Alfaro M."/>
            <person name="Sun H."/>
            <person name="Tritt A."/>
            <person name="Yoshinaga Y."/>
            <person name="Zwiers L.-H."/>
            <person name="Turgeon B."/>
            <person name="Goodwin S."/>
            <person name="Spatafora J."/>
            <person name="Crous P."/>
            <person name="Grigoriev I."/>
        </authorList>
    </citation>
    <scope>NUCLEOTIDE SEQUENCE</scope>
    <source>
        <strain evidence="3">CBS 130266</strain>
    </source>
</reference>
<keyword evidence="2" id="KW-0732">Signal</keyword>
<dbReference type="Proteomes" id="UP000800235">
    <property type="component" value="Unassembled WGS sequence"/>
</dbReference>
<protein>
    <recommendedName>
        <fullName evidence="5">HD domain-containing protein</fullName>
    </recommendedName>
</protein>
<dbReference type="Gene3D" id="1.10.3210.10">
    <property type="entry name" value="Hypothetical protein af1432"/>
    <property type="match status" value="1"/>
</dbReference>
<dbReference type="PANTHER" id="PTHR35569:SF1">
    <property type="entry name" value="CYANAMIDE HYDRATASE DDI2-RELATED"/>
    <property type="match status" value="1"/>
</dbReference>
<proteinExistence type="predicted"/>
<dbReference type="EMBL" id="MU007010">
    <property type="protein sequence ID" value="KAF2436325.1"/>
    <property type="molecule type" value="Genomic_DNA"/>
</dbReference>
<keyword evidence="4" id="KW-1185">Reference proteome</keyword>
<name>A0A9P4U3V1_9PEZI</name>
<comment type="caution">
    <text evidence="3">The sequence shown here is derived from an EMBL/GenBank/DDBJ whole genome shotgun (WGS) entry which is preliminary data.</text>
</comment>
<accession>A0A9P4U3V1</accession>
<feature type="compositionally biased region" description="Polar residues" evidence="1">
    <location>
        <begin position="215"/>
        <end position="227"/>
    </location>
</feature>
<feature type="chain" id="PRO_5040482561" description="HD domain-containing protein" evidence="2">
    <location>
        <begin position="21"/>
        <end position="234"/>
    </location>
</feature>
<feature type="signal peptide" evidence="2">
    <location>
        <begin position="1"/>
        <end position="20"/>
    </location>
</feature>
<organism evidence="3 4">
    <name type="scientific">Tothia fuscella</name>
    <dbReference type="NCBI Taxonomy" id="1048955"/>
    <lineage>
        <taxon>Eukaryota</taxon>
        <taxon>Fungi</taxon>
        <taxon>Dikarya</taxon>
        <taxon>Ascomycota</taxon>
        <taxon>Pezizomycotina</taxon>
        <taxon>Dothideomycetes</taxon>
        <taxon>Pleosporomycetidae</taxon>
        <taxon>Venturiales</taxon>
        <taxon>Cylindrosympodiaceae</taxon>
        <taxon>Tothia</taxon>
    </lineage>
</organism>
<dbReference type="SUPFAM" id="SSF109604">
    <property type="entry name" value="HD-domain/PDEase-like"/>
    <property type="match status" value="1"/>
</dbReference>
<dbReference type="AlphaFoldDB" id="A0A9P4U3V1"/>
<dbReference type="OrthoDB" id="2378324at2759"/>
<sequence length="234" mass="25056">MNSIIFSSLFLLNLFSPGSCYPSELPHQTLVGVSVVDTPIVRDAFSYAKDYENSSVFNHSIRSWIFGSIIVNKNPAYTKIVDKEVHALGTILHDIGFDPKVGISAAPDPNHPAIGGAAVRKFLANHTEGKTWTESRVQLLIDSVTLHLQDSDMTKAPEIRAVRDGQQIDLTGKASGFVTPAEYASVVAAYPLGDMKAHLEQGHGDTGNAAGHAMSSGSGHQMSSPDSKMQGHGM</sequence>
<feature type="region of interest" description="Disordered" evidence="1">
    <location>
        <begin position="199"/>
        <end position="234"/>
    </location>
</feature>
<evidence type="ECO:0000256" key="2">
    <source>
        <dbReference type="SAM" id="SignalP"/>
    </source>
</evidence>
<evidence type="ECO:0000313" key="4">
    <source>
        <dbReference type="Proteomes" id="UP000800235"/>
    </source>
</evidence>
<evidence type="ECO:0000256" key="1">
    <source>
        <dbReference type="SAM" id="MobiDB-lite"/>
    </source>
</evidence>
<gene>
    <name evidence="3" type="ORF">EJ08DRAFT_644700</name>
</gene>
<evidence type="ECO:0008006" key="5">
    <source>
        <dbReference type="Google" id="ProtNLM"/>
    </source>
</evidence>
<evidence type="ECO:0000313" key="3">
    <source>
        <dbReference type="EMBL" id="KAF2436325.1"/>
    </source>
</evidence>